<keyword evidence="1" id="KW-1133">Transmembrane helix</keyword>
<protein>
    <submittedName>
        <fullName evidence="4">O-antigen acetylase</fullName>
    </submittedName>
</protein>
<feature type="transmembrane region" description="Helical" evidence="1">
    <location>
        <begin position="49"/>
        <end position="69"/>
    </location>
</feature>
<dbReference type="InterPro" id="IPR043968">
    <property type="entry name" value="SGNH"/>
</dbReference>
<dbReference type="Pfam" id="PF01757">
    <property type="entry name" value="Acyl_transf_3"/>
    <property type="match status" value="1"/>
</dbReference>
<sequence length="675" mass="75539">MTSLSESPQSAVDKHLSHPKYRPDIDGLRAIAVLSVVAFHAFPSLIPGGFVGVDVFFVISGFLISSIIFGSLEKNSFSFVEFYSRRVSRIFPALLLMLAATWAFGWFVLLADEYMQLGKHIAGGSAFISNFVLRAESGYFDNSADTKPLLHLWSLGIEEQFYLVWPLILWAAFKIRLNALILLALIGGTSFALNLMSVQPDPVGTFYSPQTRFWELLIGSYLAYVTLYKSQTFPKWRGVGGPVIRNTQSFVGLTCLAVALSLTTKNNQFPGWWALLPTVGASLIIAGGPHAWFNRTILSNRIFVWFGLISFPLYLWHWPLLSFAHILEGSTASPTTLSLAVVTSVLLSWLTYKFVERPLRLSGYNKTKTTALIVLMLFFGITGYATYANGGFKSRLKDREEFAEYFENSLPERKYFAKLELFKNYRGECNFQNTAQYVKGNSTNVPVAEIDSSCYTKQFPEGKTLFIWGDSHAQQLFSGLRKEMPENWDILQVASSGCVASPDVKDPSTTDFCTQSNWFALKQIKQVVPDVVIVGQNENHDPAALRRIFLALKDAGVKRVIFTGPTPHWTVELPKTIMKTLWINTPRRTLLGLNMIVMDQNTELKKSLANSGAIYADIISAFCNQDGCMTYVGNDIKTGITSWDYGHLTPIASEYLAKKLLVDLITNEHSKTDQN</sequence>
<feature type="transmembrane region" description="Helical" evidence="1">
    <location>
        <begin position="272"/>
        <end position="293"/>
    </location>
</feature>
<keyword evidence="5" id="KW-1185">Reference proteome</keyword>
<dbReference type="GO" id="GO:0009103">
    <property type="term" value="P:lipopolysaccharide biosynthetic process"/>
    <property type="evidence" value="ECO:0007669"/>
    <property type="project" value="TreeGrafter"/>
</dbReference>
<keyword evidence="1" id="KW-0472">Membrane</keyword>
<dbReference type="SUPFAM" id="SSF52266">
    <property type="entry name" value="SGNH hydrolase"/>
    <property type="match status" value="1"/>
</dbReference>
<feature type="transmembrane region" description="Helical" evidence="1">
    <location>
        <begin position="370"/>
        <end position="387"/>
    </location>
</feature>
<comment type="caution">
    <text evidence="4">The sequence shown here is derived from an EMBL/GenBank/DDBJ whole genome shotgun (WGS) entry which is preliminary data.</text>
</comment>
<gene>
    <name evidence="4" type="ORF">CD175_15455</name>
</gene>
<dbReference type="PANTHER" id="PTHR23028">
    <property type="entry name" value="ACETYLTRANSFERASE"/>
    <property type="match status" value="1"/>
</dbReference>
<dbReference type="InterPro" id="IPR050879">
    <property type="entry name" value="Acyltransferase_3"/>
</dbReference>
<evidence type="ECO:0000313" key="5">
    <source>
        <dbReference type="Proteomes" id="UP000238541"/>
    </source>
</evidence>
<evidence type="ECO:0000259" key="3">
    <source>
        <dbReference type="Pfam" id="PF19040"/>
    </source>
</evidence>
<reference evidence="5" key="1">
    <citation type="submission" date="2017-06" db="EMBL/GenBank/DDBJ databases">
        <authorList>
            <person name="Furmanczyk E.M."/>
        </authorList>
    </citation>
    <scope>NUCLEOTIDE SEQUENCE [LARGE SCALE GENOMIC DNA]</scope>
    <source>
        <strain evidence="5">AP3_16</strain>
    </source>
</reference>
<proteinExistence type="predicted"/>
<dbReference type="Pfam" id="PF19040">
    <property type="entry name" value="SGNH"/>
    <property type="match status" value="1"/>
</dbReference>
<dbReference type="Proteomes" id="UP000238541">
    <property type="component" value="Unassembled WGS sequence"/>
</dbReference>
<dbReference type="GO" id="GO:0016747">
    <property type="term" value="F:acyltransferase activity, transferring groups other than amino-acyl groups"/>
    <property type="evidence" value="ECO:0007669"/>
    <property type="project" value="InterPro"/>
</dbReference>
<organism evidence="4 5">
    <name type="scientific">Pseudomonas laurylsulfatiphila</name>
    <dbReference type="NCBI Taxonomy" id="2011015"/>
    <lineage>
        <taxon>Bacteria</taxon>
        <taxon>Pseudomonadati</taxon>
        <taxon>Pseudomonadota</taxon>
        <taxon>Gammaproteobacteria</taxon>
        <taxon>Pseudomonadales</taxon>
        <taxon>Pseudomonadaceae</taxon>
        <taxon>Pseudomonas</taxon>
    </lineage>
</organism>
<feature type="transmembrane region" description="Helical" evidence="1">
    <location>
        <begin position="180"/>
        <end position="199"/>
    </location>
</feature>
<feature type="transmembrane region" description="Helical" evidence="1">
    <location>
        <begin position="302"/>
        <end position="320"/>
    </location>
</feature>
<feature type="transmembrane region" description="Helical" evidence="1">
    <location>
        <begin position="90"/>
        <end position="109"/>
    </location>
</feature>
<evidence type="ECO:0000313" key="4">
    <source>
        <dbReference type="EMBL" id="PPK37668.1"/>
    </source>
</evidence>
<evidence type="ECO:0000256" key="1">
    <source>
        <dbReference type="SAM" id="Phobius"/>
    </source>
</evidence>
<name>A0A2S6FJN9_9PSED</name>
<dbReference type="RefSeq" id="WP_104449623.1">
    <property type="nucleotide sequence ID" value="NZ_JBLZZR010000157.1"/>
</dbReference>
<feature type="transmembrane region" description="Helical" evidence="1">
    <location>
        <begin position="332"/>
        <end position="350"/>
    </location>
</feature>
<accession>A0A2S6FJN9</accession>
<dbReference type="EMBL" id="NIRS01000004">
    <property type="protein sequence ID" value="PPK37668.1"/>
    <property type="molecule type" value="Genomic_DNA"/>
</dbReference>
<dbReference type="PANTHER" id="PTHR23028:SF53">
    <property type="entry name" value="ACYL_TRANSF_3 DOMAIN-CONTAINING PROTEIN"/>
    <property type="match status" value="1"/>
</dbReference>
<feature type="domain" description="SGNH" evidence="3">
    <location>
        <begin position="460"/>
        <end position="659"/>
    </location>
</feature>
<evidence type="ECO:0000259" key="2">
    <source>
        <dbReference type="Pfam" id="PF01757"/>
    </source>
</evidence>
<feature type="transmembrane region" description="Helical" evidence="1">
    <location>
        <begin position="27"/>
        <end position="43"/>
    </location>
</feature>
<dbReference type="GO" id="GO:0016020">
    <property type="term" value="C:membrane"/>
    <property type="evidence" value="ECO:0007669"/>
    <property type="project" value="TreeGrafter"/>
</dbReference>
<dbReference type="AlphaFoldDB" id="A0A2S6FJN9"/>
<dbReference type="InterPro" id="IPR002656">
    <property type="entry name" value="Acyl_transf_3_dom"/>
</dbReference>
<feature type="domain" description="Acyltransferase 3" evidence="2">
    <location>
        <begin position="24"/>
        <end position="352"/>
    </location>
</feature>
<keyword evidence="1" id="KW-0812">Transmembrane</keyword>